<proteinExistence type="inferred from homology"/>
<comment type="subunit">
    <text evidence="3">Homotrimer.</text>
</comment>
<gene>
    <name evidence="6" type="ORF">PYTT_1122</name>
</gene>
<dbReference type="GO" id="GO:0016829">
    <property type="term" value="F:lyase activity"/>
    <property type="evidence" value="ECO:0007669"/>
    <property type="project" value="UniProtKB-KW"/>
</dbReference>
<keyword evidence="7" id="KW-1185">Reference proteome</keyword>
<dbReference type="PATRIC" id="fig|1679444.3.peg.2393"/>
<evidence type="ECO:0000256" key="1">
    <source>
        <dbReference type="ARBA" id="ARBA00004761"/>
    </source>
</evidence>
<evidence type="ECO:0000256" key="5">
    <source>
        <dbReference type="ARBA" id="ARBA00023277"/>
    </source>
</evidence>
<evidence type="ECO:0000313" key="7">
    <source>
        <dbReference type="Proteomes" id="UP000176204"/>
    </source>
</evidence>
<dbReference type="KEGG" id="agl:PYTT_1122"/>
<dbReference type="CDD" id="cd00452">
    <property type="entry name" value="KDPG_aldolase"/>
    <property type="match status" value="1"/>
</dbReference>
<dbReference type="OrthoDB" id="9802667at2"/>
<dbReference type="SUPFAM" id="SSF51569">
    <property type="entry name" value="Aldolase"/>
    <property type="match status" value="1"/>
</dbReference>
<keyword evidence="4" id="KW-0456">Lyase</keyword>
<dbReference type="Pfam" id="PF01081">
    <property type="entry name" value="Aldolase"/>
    <property type="match status" value="1"/>
</dbReference>
<keyword evidence="5" id="KW-0119">Carbohydrate metabolism</keyword>
<protein>
    <submittedName>
        <fullName evidence="6">Aldolase-type tim barrel</fullName>
    </submittedName>
</protein>
<dbReference type="Proteomes" id="UP000176204">
    <property type="component" value="Chromosome I"/>
</dbReference>
<evidence type="ECO:0000313" key="6">
    <source>
        <dbReference type="EMBL" id="SEH83866.1"/>
    </source>
</evidence>
<dbReference type="Gene3D" id="3.20.20.70">
    <property type="entry name" value="Aldolase class I"/>
    <property type="match status" value="1"/>
</dbReference>
<organism evidence="6 7">
    <name type="scientific">Akkermansia glycaniphila</name>
    <dbReference type="NCBI Taxonomy" id="1679444"/>
    <lineage>
        <taxon>Bacteria</taxon>
        <taxon>Pseudomonadati</taxon>
        <taxon>Verrucomicrobiota</taxon>
        <taxon>Verrucomicrobiia</taxon>
        <taxon>Verrucomicrobiales</taxon>
        <taxon>Akkermansiaceae</taxon>
        <taxon>Akkermansia</taxon>
    </lineage>
</organism>
<name>A0A1C7PDC3_9BACT</name>
<dbReference type="AlphaFoldDB" id="A0A1C7PDC3"/>
<evidence type="ECO:0000256" key="2">
    <source>
        <dbReference type="ARBA" id="ARBA00006906"/>
    </source>
</evidence>
<comment type="similarity">
    <text evidence="2">Belongs to the KHG/KDPG aldolase family.</text>
</comment>
<dbReference type="PANTHER" id="PTHR30246">
    <property type="entry name" value="2-KETO-3-DEOXY-6-PHOSPHOGLUCONATE ALDOLASE"/>
    <property type="match status" value="1"/>
</dbReference>
<accession>A0A1C7PDC3</accession>
<dbReference type="STRING" id="1679444.PYTT_1122"/>
<dbReference type="RefSeq" id="WP_067774120.1">
    <property type="nucleotide sequence ID" value="NZ_JACVVN010000007.1"/>
</dbReference>
<comment type="pathway">
    <text evidence="1">Carbohydrate acid metabolism.</text>
</comment>
<dbReference type="NCBIfam" id="TIGR01182">
    <property type="entry name" value="eda"/>
    <property type="match status" value="1"/>
</dbReference>
<dbReference type="EMBL" id="LT629973">
    <property type="protein sequence ID" value="SEH83866.1"/>
    <property type="molecule type" value="Genomic_DNA"/>
</dbReference>
<dbReference type="InterPro" id="IPR000887">
    <property type="entry name" value="Aldlse_KDPG_KHG"/>
</dbReference>
<evidence type="ECO:0000256" key="3">
    <source>
        <dbReference type="ARBA" id="ARBA00011233"/>
    </source>
</evidence>
<dbReference type="PANTHER" id="PTHR30246:SF1">
    <property type="entry name" value="2-DEHYDRO-3-DEOXY-6-PHOSPHOGALACTONATE ALDOLASE-RELATED"/>
    <property type="match status" value="1"/>
</dbReference>
<reference evidence="7" key="1">
    <citation type="submission" date="2016-09" db="EMBL/GenBank/DDBJ databases">
        <authorList>
            <person name="Koehorst J."/>
        </authorList>
    </citation>
    <scope>NUCLEOTIDE SEQUENCE [LARGE SCALE GENOMIC DNA]</scope>
</reference>
<evidence type="ECO:0000256" key="4">
    <source>
        <dbReference type="ARBA" id="ARBA00023239"/>
    </source>
</evidence>
<sequence>MDTILAALCALKLVPVVVLNDVEKAVPLARTLMEAGCNGIEITFRTEAAAESIARIVAEVPGMLVGAGTLLSPEQVLRAQSAGATFGVAPGFDPAVVSAAQGCGLPFVPGIATASEMSQALAAGCVFQKFFPAEPAGGTKMLKALLAAFRHTGVRIMPTGGIGADNIKEWLAIPEVVACGGSWICEAKLIDAGDWAEIGRRTREALSALR</sequence>
<dbReference type="InterPro" id="IPR013785">
    <property type="entry name" value="Aldolase_TIM"/>
</dbReference>